<comment type="caution">
    <text evidence="1">The sequence shown here is derived from an EMBL/GenBank/DDBJ whole genome shotgun (WGS) entry which is preliminary data.</text>
</comment>
<accession>A0A7J6X6R1</accession>
<organism evidence="1 2">
    <name type="scientific">Thalictrum thalictroides</name>
    <name type="common">Rue-anemone</name>
    <name type="synonym">Anemone thalictroides</name>
    <dbReference type="NCBI Taxonomy" id="46969"/>
    <lineage>
        <taxon>Eukaryota</taxon>
        <taxon>Viridiplantae</taxon>
        <taxon>Streptophyta</taxon>
        <taxon>Embryophyta</taxon>
        <taxon>Tracheophyta</taxon>
        <taxon>Spermatophyta</taxon>
        <taxon>Magnoliopsida</taxon>
        <taxon>Ranunculales</taxon>
        <taxon>Ranunculaceae</taxon>
        <taxon>Thalictroideae</taxon>
        <taxon>Thalictrum</taxon>
    </lineage>
</organism>
<dbReference type="AlphaFoldDB" id="A0A7J6X6R1"/>
<gene>
    <name evidence="1" type="ORF">FRX31_005320</name>
</gene>
<protein>
    <submittedName>
        <fullName evidence="1">Uncharacterized protein</fullName>
    </submittedName>
</protein>
<name>A0A7J6X6R1_THATH</name>
<reference evidence="1 2" key="1">
    <citation type="submission" date="2020-06" db="EMBL/GenBank/DDBJ databases">
        <title>Transcriptomic and genomic resources for Thalictrum thalictroides and T. hernandezii: Facilitating candidate gene discovery in an emerging model plant lineage.</title>
        <authorList>
            <person name="Arias T."/>
            <person name="Riano-Pachon D.M."/>
            <person name="Di Stilio V.S."/>
        </authorList>
    </citation>
    <scope>NUCLEOTIDE SEQUENCE [LARGE SCALE GENOMIC DNA]</scope>
    <source>
        <strain evidence="2">cv. WT478/WT964</strain>
        <tissue evidence="1">Leaves</tissue>
    </source>
</reference>
<sequence length="79" mass="8985">NGLQGLRLYAVPSSRDEKPVNRRSFLRKQKLTWHFILLLGEAKTWCICLSLVKLLPNRVCWRVCLCGGRGGVKGDKTVM</sequence>
<feature type="non-terminal residue" evidence="1">
    <location>
        <position position="1"/>
    </location>
</feature>
<dbReference type="EMBL" id="JABWDY010004531">
    <property type="protein sequence ID" value="KAF5205093.1"/>
    <property type="molecule type" value="Genomic_DNA"/>
</dbReference>
<evidence type="ECO:0000313" key="2">
    <source>
        <dbReference type="Proteomes" id="UP000554482"/>
    </source>
</evidence>
<keyword evidence="2" id="KW-1185">Reference proteome</keyword>
<dbReference type="Proteomes" id="UP000554482">
    <property type="component" value="Unassembled WGS sequence"/>
</dbReference>
<evidence type="ECO:0000313" key="1">
    <source>
        <dbReference type="EMBL" id="KAF5205093.1"/>
    </source>
</evidence>
<proteinExistence type="predicted"/>